<sequence length="67" mass="6929">MSGNGSGVSCGFLFAQQLSGNAADDGLSTYKDAGVLQRVRDESSSCLSPPLILRASAVTEPPYPKIP</sequence>
<accession>A0A2Z6N5G4</accession>
<protein>
    <submittedName>
        <fullName evidence="1">Uncharacterized protein</fullName>
    </submittedName>
</protein>
<dbReference type="AlphaFoldDB" id="A0A2Z6N5G4"/>
<dbReference type="EMBL" id="DF973341">
    <property type="protein sequence ID" value="GAU26759.1"/>
    <property type="molecule type" value="Genomic_DNA"/>
</dbReference>
<proteinExistence type="predicted"/>
<evidence type="ECO:0000313" key="2">
    <source>
        <dbReference type="Proteomes" id="UP000242715"/>
    </source>
</evidence>
<reference evidence="2" key="1">
    <citation type="journal article" date="2017" name="Front. Plant Sci.">
        <title>Climate Clever Clovers: New Paradigm to Reduce the Environmental Footprint of Ruminants by Breeding Low Methanogenic Forages Utilizing Haplotype Variation.</title>
        <authorList>
            <person name="Kaur P."/>
            <person name="Appels R."/>
            <person name="Bayer P.E."/>
            <person name="Keeble-Gagnere G."/>
            <person name="Wang J."/>
            <person name="Hirakawa H."/>
            <person name="Shirasawa K."/>
            <person name="Vercoe P."/>
            <person name="Stefanova K."/>
            <person name="Durmic Z."/>
            <person name="Nichols P."/>
            <person name="Revell C."/>
            <person name="Isobe S.N."/>
            <person name="Edwards D."/>
            <person name="Erskine W."/>
        </authorList>
    </citation>
    <scope>NUCLEOTIDE SEQUENCE [LARGE SCALE GENOMIC DNA]</scope>
    <source>
        <strain evidence="2">cv. Daliak</strain>
    </source>
</reference>
<organism evidence="1 2">
    <name type="scientific">Trifolium subterraneum</name>
    <name type="common">Subterranean clover</name>
    <dbReference type="NCBI Taxonomy" id="3900"/>
    <lineage>
        <taxon>Eukaryota</taxon>
        <taxon>Viridiplantae</taxon>
        <taxon>Streptophyta</taxon>
        <taxon>Embryophyta</taxon>
        <taxon>Tracheophyta</taxon>
        <taxon>Spermatophyta</taxon>
        <taxon>Magnoliopsida</taxon>
        <taxon>eudicotyledons</taxon>
        <taxon>Gunneridae</taxon>
        <taxon>Pentapetalae</taxon>
        <taxon>rosids</taxon>
        <taxon>fabids</taxon>
        <taxon>Fabales</taxon>
        <taxon>Fabaceae</taxon>
        <taxon>Papilionoideae</taxon>
        <taxon>50 kb inversion clade</taxon>
        <taxon>NPAAA clade</taxon>
        <taxon>Hologalegina</taxon>
        <taxon>IRL clade</taxon>
        <taxon>Trifolieae</taxon>
        <taxon>Trifolium</taxon>
    </lineage>
</organism>
<dbReference type="Proteomes" id="UP000242715">
    <property type="component" value="Unassembled WGS sequence"/>
</dbReference>
<keyword evidence="2" id="KW-1185">Reference proteome</keyword>
<gene>
    <name evidence="1" type="ORF">TSUD_317570</name>
</gene>
<evidence type="ECO:0000313" key="1">
    <source>
        <dbReference type="EMBL" id="GAU26759.1"/>
    </source>
</evidence>
<name>A0A2Z6N5G4_TRISU</name>